<feature type="region of interest" description="Disordered" evidence="1">
    <location>
        <begin position="1"/>
        <end position="56"/>
    </location>
</feature>
<dbReference type="InterPro" id="IPR057470">
    <property type="entry name" value="Ig_CFAP65_7th"/>
</dbReference>
<dbReference type="Proteomes" id="UP000023152">
    <property type="component" value="Unassembled WGS sequence"/>
</dbReference>
<feature type="compositionally biased region" description="Polar residues" evidence="1">
    <location>
        <begin position="32"/>
        <end position="43"/>
    </location>
</feature>
<evidence type="ECO:0000313" key="4">
    <source>
        <dbReference type="Proteomes" id="UP000023152"/>
    </source>
</evidence>
<feature type="compositionally biased region" description="Polar residues" evidence="1">
    <location>
        <begin position="1"/>
        <end position="11"/>
    </location>
</feature>
<evidence type="ECO:0000256" key="1">
    <source>
        <dbReference type="SAM" id="MobiDB-lite"/>
    </source>
</evidence>
<dbReference type="EMBL" id="ASPP01007030">
    <property type="protein sequence ID" value="ETO27812.1"/>
    <property type="molecule type" value="Genomic_DNA"/>
</dbReference>
<evidence type="ECO:0000259" key="2">
    <source>
        <dbReference type="Pfam" id="PF25249"/>
    </source>
</evidence>
<dbReference type="InterPro" id="IPR033304">
    <property type="entry name" value="DLEC1"/>
</dbReference>
<accession>X6NR36</accession>
<dbReference type="OrthoDB" id="2115465at2759"/>
<evidence type="ECO:0000313" key="3">
    <source>
        <dbReference type="EMBL" id="ETO27812.1"/>
    </source>
</evidence>
<comment type="caution">
    <text evidence="3">The sequence shown here is derived from an EMBL/GenBank/DDBJ whole genome shotgun (WGS) entry which is preliminary data.</text>
</comment>
<keyword evidence="4" id="KW-1185">Reference proteome</keyword>
<name>X6NR36_RETFI</name>
<feature type="domain" description="CFAP65 seventh Ig-like" evidence="2">
    <location>
        <begin position="428"/>
        <end position="480"/>
    </location>
</feature>
<sequence>MKTSDQRPNATSSCQNSNSIIQNGNKKNISSCQSKSKTGQCIEQPQKRNKQKKPVLSEAKAASNLLLKAAINNEEPLGSTQIETQSKDTKWVRSSKQLCAIDEHNQACSHSTNSAVIPCFISLPSVVDFKNFVPSMSHSTELKLLNTTHTCQRFNVVPPKTQHFSVNVLKLCSLQNIKRTKNQFFFLKTKYPGACGVIAPGLHATIVVTFTPDKLRKFQDVLTICTGSGNLTIPLNGIHPEPQLTLSTLIELPPCLVNDYQTLQVQCKNEGSFARFRIVPFEYEPQGIIKDFEDVYSQLFVEHRYLVKTLDVIPDYTVAISSVTTARDTLELVATNAANFLQLDEFEIAPAHFCLDQGESVLFQITFHPKQLGKSNKKFIILCDDGNSTVYDIVAMACNSQLALKKIGNDDIVDGNLIGRSDICSFPLVFENTCVGSCSRRSVTIENTSSLPLAFEWKFSKDISDCVRVNKANGLLSCGVTTFEFEWHCFFQDVTGNAYLRLPLSGEVLELVVHGKCVRNEAQILPSNVLMLGEDCLWLHPRLGKFQIQNISNFTTHMKWSTTVDSSYQSTISQNDGKYISTSICEELCQFENDDCLVLFSHSEIILETKMTLQCAVSFVPKKIGNYDLKFFLAVKNDFGILNFGEQHVFATRSIVIVNESATALELTLEESREDTQSQGWEPQLQFRPSNLVKIEATTDPQDIKVLFFPKCCQTFASFIQITVMSPHLTQGSITQSFFFVVAFKRKNKNKNKNAYTIHAKGEVQAPMVKLSKDCFNEPECFLGVAQVFKVEAVNSTNLKADLCWQVAKSPSYEVEFLPLKPHLTGGGNVECTLRLVPKQLGPLDVTLQCQLSGSEKPLELRIQTLVKDLKVSLHRVIGDSSHLKVCKLYYCQSYLSIHIFVCLKIEAKLFKNIEIPSIRDILEEKDIQWMEKQYPYKESPFTIDFGSNVEIYCQSSFKLVLRNHTASKNKFNIDTEAADTSTISAIEKLIADSKKTTLSGVATSSQGLSKLDACNNVANTISKMSANTATSLSFGFTNCYFFPQTNKKKHLYKNNNLHFIFSFNKDEDQFSNANGKKYASEKKKRERVVDILHGRGAVFAIVPSKGLIEPWGLVELECYCFNDMCGTFTQQLNLRVLKKGTHIDKLSQNIPIDCKIGIVGSPLSFGSCTGISFPKRSIQKKASSDENTDIDMSPRLDWMPQLIQSGTHVKNITVNNNANFDMKVEWSLIDMEKYEKEWARSSVDVSEDGDIIYRLEPYAFDRCIVQNRVIKPNKHDDDICPFSISPQEIIVKGKQSARCTILFDAKTSKEHSYYSWLFPNIFVKKLDFMKMTQTYNIKDEHNIDKRNFNNDVWVLAPKHLQENTTHLKLRASTIRPQLLLDKSLWGKRTFKYLQEGNQNLLTCLYSFASFLNFLFYFILEMDWVLWAIQQPIIKNATLFNNTSAQVSFSVEASPSEYFRVKEISSSPQLDKENKFSNLIANDSIQFSVMFNPPSPKDKYWCIYFFYVLKFIFELLQQI</sequence>
<dbReference type="PANTHER" id="PTHR46348">
    <property type="entry name" value="DELETED IN LUNG AND ESOPHAGEAL CANCER PROTEIN 1"/>
    <property type="match status" value="1"/>
</dbReference>
<dbReference type="OMA" id="KMSANTA"/>
<feature type="compositionally biased region" description="Low complexity" evidence="1">
    <location>
        <begin position="12"/>
        <end position="31"/>
    </location>
</feature>
<dbReference type="Pfam" id="PF23316">
    <property type="entry name" value="Ig_DLEC1_6th"/>
    <property type="match status" value="1"/>
</dbReference>
<dbReference type="Pfam" id="PF25249">
    <property type="entry name" value="Ig_CFAP65_7th"/>
    <property type="match status" value="1"/>
</dbReference>
<reference evidence="3 4" key="1">
    <citation type="journal article" date="2013" name="Curr. Biol.">
        <title>The Genome of the Foraminiferan Reticulomyxa filosa.</title>
        <authorList>
            <person name="Glockner G."/>
            <person name="Hulsmann N."/>
            <person name="Schleicher M."/>
            <person name="Noegel A.A."/>
            <person name="Eichinger L."/>
            <person name="Gallinger C."/>
            <person name="Pawlowski J."/>
            <person name="Sierra R."/>
            <person name="Euteneuer U."/>
            <person name="Pillet L."/>
            <person name="Moustafa A."/>
            <person name="Platzer M."/>
            <person name="Groth M."/>
            <person name="Szafranski K."/>
            <person name="Schliwa M."/>
        </authorList>
    </citation>
    <scope>NUCLEOTIDE SEQUENCE [LARGE SCALE GENOMIC DNA]</scope>
</reference>
<organism evidence="3 4">
    <name type="scientific">Reticulomyxa filosa</name>
    <dbReference type="NCBI Taxonomy" id="46433"/>
    <lineage>
        <taxon>Eukaryota</taxon>
        <taxon>Sar</taxon>
        <taxon>Rhizaria</taxon>
        <taxon>Retaria</taxon>
        <taxon>Foraminifera</taxon>
        <taxon>Monothalamids</taxon>
        <taxon>Reticulomyxidae</taxon>
        <taxon>Reticulomyxa</taxon>
    </lineage>
</organism>
<proteinExistence type="predicted"/>
<dbReference type="GO" id="GO:0015631">
    <property type="term" value="F:tubulin binding"/>
    <property type="evidence" value="ECO:0007669"/>
    <property type="project" value="TreeGrafter"/>
</dbReference>
<dbReference type="GO" id="GO:0005737">
    <property type="term" value="C:cytoplasm"/>
    <property type="evidence" value="ECO:0007669"/>
    <property type="project" value="TreeGrafter"/>
</dbReference>
<dbReference type="Gene3D" id="2.60.40.10">
    <property type="entry name" value="Immunoglobulins"/>
    <property type="match status" value="4"/>
</dbReference>
<dbReference type="InterPro" id="IPR013783">
    <property type="entry name" value="Ig-like_fold"/>
</dbReference>
<protein>
    <recommendedName>
        <fullName evidence="2">CFAP65 seventh Ig-like domain-containing protein</fullName>
    </recommendedName>
</protein>
<dbReference type="GO" id="GO:0008285">
    <property type="term" value="P:negative regulation of cell population proliferation"/>
    <property type="evidence" value="ECO:0007669"/>
    <property type="project" value="InterPro"/>
</dbReference>
<dbReference type="PANTHER" id="PTHR46348:SF1">
    <property type="entry name" value="DELETED IN LUNG AND ESOPHAGEAL CANCER PROTEIN 1"/>
    <property type="match status" value="1"/>
</dbReference>
<gene>
    <name evidence="3" type="ORF">RFI_09319</name>
</gene>
<dbReference type="GO" id="GO:0005929">
    <property type="term" value="C:cilium"/>
    <property type="evidence" value="ECO:0007669"/>
    <property type="project" value="TreeGrafter"/>
</dbReference>